<dbReference type="PANTHER" id="PTHR10948">
    <property type="entry name" value="TRANSPOSASE"/>
    <property type="match status" value="1"/>
</dbReference>
<dbReference type="InterPro" id="IPR025246">
    <property type="entry name" value="IS30-like_HTH"/>
</dbReference>
<dbReference type="GO" id="GO:0004803">
    <property type="term" value="F:transposase activity"/>
    <property type="evidence" value="ECO:0007669"/>
    <property type="project" value="TreeGrafter"/>
</dbReference>
<dbReference type="AlphaFoldDB" id="A0A9W5YHI1"/>
<dbReference type="GO" id="GO:0006310">
    <property type="term" value="P:DNA recombination"/>
    <property type="evidence" value="ECO:0007669"/>
    <property type="project" value="UniProtKB-KW"/>
</dbReference>
<dbReference type="PROSITE" id="PS50994">
    <property type="entry name" value="INTEGRASE"/>
    <property type="match status" value="1"/>
</dbReference>
<dbReference type="EMBL" id="BRLB01000043">
    <property type="protein sequence ID" value="GKX32378.1"/>
    <property type="molecule type" value="Genomic_DNA"/>
</dbReference>
<dbReference type="Pfam" id="PF13936">
    <property type="entry name" value="HTH_38"/>
    <property type="match status" value="1"/>
</dbReference>
<protein>
    <submittedName>
        <fullName evidence="3">IS30 family transposase</fullName>
    </submittedName>
</protein>
<evidence type="ECO:0000313" key="4">
    <source>
        <dbReference type="Proteomes" id="UP001144256"/>
    </source>
</evidence>
<dbReference type="Gene3D" id="1.10.10.60">
    <property type="entry name" value="Homeodomain-like"/>
    <property type="match status" value="1"/>
</dbReference>
<comment type="caution">
    <text evidence="3">The sequence shown here is derived from an EMBL/GenBank/DDBJ whole genome shotgun (WGS) entry which is preliminary data.</text>
</comment>
<reference evidence="3" key="1">
    <citation type="submission" date="2022-06" db="EMBL/GenBank/DDBJ databases">
        <title>Vallitalea longa sp. nov., an anaerobic bacterium isolated from marine sediment.</title>
        <authorList>
            <person name="Hirano S."/>
            <person name="Terahara T."/>
            <person name="Mori K."/>
            <person name="Hamada M."/>
            <person name="Matsumoto R."/>
            <person name="Kobayashi T."/>
        </authorList>
    </citation>
    <scope>NUCLEOTIDE SEQUENCE</scope>
    <source>
        <strain evidence="3">SH18-1</strain>
    </source>
</reference>
<dbReference type="InterPro" id="IPR053392">
    <property type="entry name" value="Transposase_IS30-like"/>
</dbReference>
<sequence>MNQINNTTNPKKNKYLTEKERYKIEALKKAKISNAEIAIQIGKSERTIRREIARGKVKLLNSDLTERYEYCADVAHRKYLENAANKGPSLKIGHDHKLASYIEDKIINEKHSPDVVIGRIKKEGLKFETSICTKTVYNYIDKGVFLNLSNKHLLVKRKGPKRKYRKVRKTALNNTVSRSIDERSKDINSRENLGHWEMDCVVSGRGSKTVLLVLTERKSRRNLIFKMKDKTQKSVAQILDKLERKHRYKFKKIFKSITMDNGCEFVNQEAIEKSILTKKNRTMAYYAHPYSSWERGSNENANKIIRRFIPKGVDISKYTNKEIKQIEYWINNYPRKILKYKTSIEVYERDIEAA</sequence>
<dbReference type="InterPro" id="IPR012337">
    <property type="entry name" value="RNaseH-like_sf"/>
</dbReference>
<feature type="domain" description="Integrase catalytic" evidence="2">
    <location>
        <begin position="187"/>
        <end position="351"/>
    </location>
</feature>
<dbReference type="Gene3D" id="3.30.420.10">
    <property type="entry name" value="Ribonuclease H-like superfamily/Ribonuclease H"/>
    <property type="match status" value="1"/>
</dbReference>
<accession>A0A9W5YHI1</accession>
<dbReference type="InterPro" id="IPR001584">
    <property type="entry name" value="Integrase_cat-core"/>
</dbReference>
<dbReference type="GO" id="GO:0005829">
    <property type="term" value="C:cytosol"/>
    <property type="evidence" value="ECO:0007669"/>
    <property type="project" value="TreeGrafter"/>
</dbReference>
<dbReference type="InterPro" id="IPR051917">
    <property type="entry name" value="Transposase-Integrase"/>
</dbReference>
<dbReference type="SUPFAM" id="SSF53098">
    <property type="entry name" value="Ribonuclease H-like"/>
    <property type="match status" value="1"/>
</dbReference>
<dbReference type="PANTHER" id="PTHR10948:SF23">
    <property type="entry name" value="TRANSPOSASE INSI FOR INSERTION SEQUENCE ELEMENT IS30A-RELATED"/>
    <property type="match status" value="1"/>
</dbReference>
<dbReference type="InterPro" id="IPR036397">
    <property type="entry name" value="RNaseH_sf"/>
</dbReference>
<dbReference type="GO" id="GO:0015074">
    <property type="term" value="P:DNA integration"/>
    <property type="evidence" value="ECO:0007669"/>
    <property type="project" value="InterPro"/>
</dbReference>
<organism evidence="3 4">
    <name type="scientific">Vallitalea longa</name>
    <dbReference type="NCBI Taxonomy" id="2936439"/>
    <lineage>
        <taxon>Bacteria</taxon>
        <taxon>Bacillati</taxon>
        <taxon>Bacillota</taxon>
        <taxon>Clostridia</taxon>
        <taxon>Lachnospirales</taxon>
        <taxon>Vallitaleaceae</taxon>
        <taxon>Vallitalea</taxon>
    </lineage>
</organism>
<keyword evidence="4" id="KW-1185">Reference proteome</keyword>
<dbReference type="Proteomes" id="UP001144256">
    <property type="component" value="Unassembled WGS sequence"/>
</dbReference>
<dbReference type="GO" id="GO:0003676">
    <property type="term" value="F:nucleic acid binding"/>
    <property type="evidence" value="ECO:0007669"/>
    <property type="project" value="InterPro"/>
</dbReference>
<name>A0A9W5YHI1_9FIRM</name>
<evidence type="ECO:0000313" key="3">
    <source>
        <dbReference type="EMBL" id="GKX32378.1"/>
    </source>
</evidence>
<proteinExistence type="predicted"/>
<dbReference type="NCBIfam" id="NF033563">
    <property type="entry name" value="transpos_IS30"/>
    <property type="match status" value="1"/>
</dbReference>
<evidence type="ECO:0000259" key="2">
    <source>
        <dbReference type="PROSITE" id="PS50994"/>
    </source>
</evidence>
<dbReference type="GO" id="GO:0032196">
    <property type="term" value="P:transposition"/>
    <property type="evidence" value="ECO:0007669"/>
    <property type="project" value="TreeGrafter"/>
</dbReference>
<gene>
    <name evidence="3" type="ORF">SH1V18_48580</name>
</gene>
<dbReference type="RefSeq" id="WP_281819898.1">
    <property type="nucleotide sequence ID" value="NZ_BRLB01000043.1"/>
</dbReference>
<evidence type="ECO:0000256" key="1">
    <source>
        <dbReference type="ARBA" id="ARBA00023172"/>
    </source>
</evidence>
<dbReference type="Pfam" id="PF00665">
    <property type="entry name" value="rve"/>
    <property type="match status" value="1"/>
</dbReference>
<keyword evidence="1" id="KW-0233">DNA recombination</keyword>